<evidence type="ECO:0000256" key="1">
    <source>
        <dbReference type="ARBA" id="ARBA00013260"/>
    </source>
</evidence>
<dbReference type="InterPro" id="IPR023476">
    <property type="entry name" value="Pep_tRNA_hydro_II_dom_sf"/>
</dbReference>
<dbReference type="EMBL" id="DWVP01000024">
    <property type="protein sequence ID" value="HJC85960.1"/>
    <property type="molecule type" value="Genomic_DNA"/>
</dbReference>
<evidence type="ECO:0000313" key="5">
    <source>
        <dbReference type="EMBL" id="HJC85960.1"/>
    </source>
</evidence>
<dbReference type="Proteomes" id="UP000823858">
    <property type="component" value="Unassembled WGS sequence"/>
</dbReference>
<dbReference type="GO" id="GO:0004045">
    <property type="term" value="F:peptidyl-tRNA hydrolase activity"/>
    <property type="evidence" value="ECO:0007669"/>
    <property type="project" value="UniProtKB-EC"/>
</dbReference>
<evidence type="ECO:0000256" key="4">
    <source>
        <dbReference type="SAM" id="MobiDB-lite"/>
    </source>
</evidence>
<organism evidence="5 6">
    <name type="scientific">Candidatus Corynebacterium faecigallinarum</name>
    <dbReference type="NCBI Taxonomy" id="2838528"/>
    <lineage>
        <taxon>Bacteria</taxon>
        <taxon>Bacillati</taxon>
        <taxon>Actinomycetota</taxon>
        <taxon>Actinomycetes</taxon>
        <taxon>Mycobacteriales</taxon>
        <taxon>Corynebacteriaceae</taxon>
        <taxon>Corynebacterium</taxon>
    </lineage>
</organism>
<dbReference type="EC" id="3.1.1.29" evidence="1"/>
<feature type="region of interest" description="Disordered" evidence="4">
    <location>
        <begin position="161"/>
        <end position="190"/>
    </location>
</feature>
<reference evidence="5" key="1">
    <citation type="journal article" date="2021" name="PeerJ">
        <title>Extensive microbial diversity within the chicken gut microbiome revealed by metagenomics and culture.</title>
        <authorList>
            <person name="Gilroy R."/>
            <person name="Ravi A."/>
            <person name="Getino M."/>
            <person name="Pursley I."/>
            <person name="Horton D.L."/>
            <person name="Alikhan N.F."/>
            <person name="Baker D."/>
            <person name="Gharbi K."/>
            <person name="Hall N."/>
            <person name="Watson M."/>
            <person name="Adriaenssens E.M."/>
            <person name="Foster-Nyarko E."/>
            <person name="Jarju S."/>
            <person name="Secka A."/>
            <person name="Antonio M."/>
            <person name="Oren A."/>
            <person name="Chaudhuri R.R."/>
            <person name="La Ragione R."/>
            <person name="Hildebrand F."/>
            <person name="Pallen M.J."/>
        </authorList>
    </citation>
    <scope>NUCLEOTIDE SEQUENCE</scope>
    <source>
        <strain evidence="5">ChiHjej13B12-4958</strain>
    </source>
</reference>
<proteinExistence type="predicted"/>
<reference evidence="5" key="2">
    <citation type="submission" date="2021-04" db="EMBL/GenBank/DDBJ databases">
        <authorList>
            <person name="Gilroy R."/>
        </authorList>
    </citation>
    <scope>NUCLEOTIDE SEQUENCE</scope>
    <source>
        <strain evidence="5">ChiHjej13B12-4958</strain>
    </source>
</reference>
<comment type="catalytic activity">
    <reaction evidence="3">
        <text>an N-acyl-L-alpha-aminoacyl-tRNA + H2O = an N-acyl-L-amino acid + a tRNA + H(+)</text>
        <dbReference type="Rhea" id="RHEA:54448"/>
        <dbReference type="Rhea" id="RHEA-COMP:10123"/>
        <dbReference type="Rhea" id="RHEA-COMP:13883"/>
        <dbReference type="ChEBI" id="CHEBI:15377"/>
        <dbReference type="ChEBI" id="CHEBI:15378"/>
        <dbReference type="ChEBI" id="CHEBI:59874"/>
        <dbReference type="ChEBI" id="CHEBI:78442"/>
        <dbReference type="ChEBI" id="CHEBI:138191"/>
        <dbReference type="EC" id="3.1.1.29"/>
    </reaction>
</comment>
<dbReference type="InterPro" id="IPR002833">
    <property type="entry name" value="PTH2"/>
</dbReference>
<gene>
    <name evidence="5" type="ORF">H9751_10550</name>
</gene>
<evidence type="ECO:0000256" key="2">
    <source>
        <dbReference type="ARBA" id="ARBA00022801"/>
    </source>
</evidence>
<dbReference type="Pfam" id="PF01981">
    <property type="entry name" value="PTH2"/>
    <property type="match status" value="1"/>
</dbReference>
<name>A0A9D2QG64_9CORY</name>
<keyword evidence="2 5" id="KW-0378">Hydrolase</keyword>
<protein>
    <recommendedName>
        <fullName evidence="1">peptidyl-tRNA hydrolase</fullName>
        <ecNumber evidence="1">3.1.1.29</ecNumber>
    </recommendedName>
</protein>
<dbReference type="SUPFAM" id="SSF102462">
    <property type="entry name" value="Peptidyl-tRNA hydrolase II"/>
    <property type="match status" value="1"/>
</dbReference>
<comment type="caution">
    <text evidence="5">The sequence shown here is derived from an EMBL/GenBank/DDBJ whole genome shotgun (WGS) entry which is preliminary data.</text>
</comment>
<dbReference type="AlphaFoldDB" id="A0A9D2QG64"/>
<sequence>MPELDRGVPAGTDDADKVRVAHRRLREVLDRHRDGRDGEDPDDPLTVQVMPLVLEIPHDPLPARRAVLEAAATACVAVCLDPRAGEETGETTGAFAAALMSWYGARIRKIARRARNKKWRDVQALPGVTAEVDGARVRAFTPCPVSQTPALINRLQIEGTDLVDGSDDSPDGNSGDGSGGSSHGTPSDTSYGTPVIYVDSSLGMSVGKAAAQVAHGSMLLAAEMGADAALEWSAAGFPLEVREVRRELFAGLRARAEAVRQHDAPSGYAAVVQDAGYTEVAPGSVTVVAVSGTVVAG</sequence>
<accession>A0A9D2QG64</accession>
<evidence type="ECO:0000313" key="6">
    <source>
        <dbReference type="Proteomes" id="UP000823858"/>
    </source>
</evidence>
<evidence type="ECO:0000256" key="3">
    <source>
        <dbReference type="ARBA" id="ARBA00048707"/>
    </source>
</evidence>
<dbReference type="Gene3D" id="3.40.1490.10">
    <property type="entry name" value="Bit1"/>
    <property type="match status" value="1"/>
</dbReference>